<dbReference type="Proteomes" id="UP000245207">
    <property type="component" value="Unassembled WGS sequence"/>
</dbReference>
<comment type="caution">
    <text evidence="2">The sequence shown here is derived from an EMBL/GenBank/DDBJ whole genome shotgun (WGS) entry which is preliminary data.</text>
</comment>
<protein>
    <submittedName>
        <fullName evidence="2">RNA-directed DNA polymerase, eukaryota</fullName>
    </submittedName>
</protein>
<evidence type="ECO:0000313" key="2">
    <source>
        <dbReference type="EMBL" id="PWA97103.1"/>
    </source>
</evidence>
<sequence>MKDIDDFTKGCEDGTYSVWNELESDESPMVMEAVCGLAEAFSAETIAKSTTTKPTHESPIVQVDSVNILKASKELDAKNVSLDALVKKRIGDGTDTMFWKDMWIGECPLKEKFPRIFRLDAEPNAKVKDRILLSLDSVWLRRHLRGGAEFEQWNHLLTLLGSCTLSPQKDRWVSSGDGTGVFTVASGRNIIDMGTLVIDNTPTRWSKDVLIKINVFIWKLLLDKLLTRDNLEEKGLDVPSSLCGICDDVTECSSHVFLSCQVAMEIWRQIGRWWDLDIPHLSSMKDLLGWVDNLKISKIQRMGLYNVVITAAWSIWRFRNETVFGVNKPKKALIFDFIVSQDFFWMSNRNKKLRCNWIGTRHIFLDLDHSVFQSEFEQVTEPVEVTAMVQFVIFFTGMHIIVESTSSSTSIACLFAEFRDSLSDRSTPVQLRVAVSGFVLELKLY</sequence>
<gene>
    <name evidence="2" type="ORF">CTI12_AA032630</name>
</gene>
<keyword evidence="2" id="KW-0695">RNA-directed DNA polymerase</keyword>
<dbReference type="EMBL" id="PKPP01000144">
    <property type="protein sequence ID" value="PWA97103.1"/>
    <property type="molecule type" value="Genomic_DNA"/>
</dbReference>
<organism evidence="2 3">
    <name type="scientific">Artemisia annua</name>
    <name type="common">Sweet wormwood</name>
    <dbReference type="NCBI Taxonomy" id="35608"/>
    <lineage>
        <taxon>Eukaryota</taxon>
        <taxon>Viridiplantae</taxon>
        <taxon>Streptophyta</taxon>
        <taxon>Embryophyta</taxon>
        <taxon>Tracheophyta</taxon>
        <taxon>Spermatophyta</taxon>
        <taxon>Magnoliopsida</taxon>
        <taxon>eudicotyledons</taxon>
        <taxon>Gunneridae</taxon>
        <taxon>Pentapetalae</taxon>
        <taxon>asterids</taxon>
        <taxon>campanulids</taxon>
        <taxon>Asterales</taxon>
        <taxon>Asteraceae</taxon>
        <taxon>Asteroideae</taxon>
        <taxon>Anthemideae</taxon>
        <taxon>Artemisiinae</taxon>
        <taxon>Artemisia</taxon>
    </lineage>
</organism>
<dbReference type="Pfam" id="PF13966">
    <property type="entry name" value="zf-RVT"/>
    <property type="match status" value="1"/>
</dbReference>
<proteinExistence type="predicted"/>
<evidence type="ECO:0000259" key="1">
    <source>
        <dbReference type="Pfam" id="PF13966"/>
    </source>
</evidence>
<dbReference type="STRING" id="35608.A0A2U1QGJ6"/>
<feature type="domain" description="Reverse transcriptase zinc-binding" evidence="1">
    <location>
        <begin position="182"/>
        <end position="267"/>
    </location>
</feature>
<keyword evidence="2" id="KW-0808">Transferase</keyword>
<dbReference type="PANTHER" id="PTHR36617:SF16">
    <property type="entry name" value="OS04G0516500 PROTEIN"/>
    <property type="match status" value="1"/>
</dbReference>
<keyword evidence="3" id="KW-1185">Reference proteome</keyword>
<name>A0A2U1QGJ6_ARTAN</name>
<dbReference type="GO" id="GO:0003964">
    <property type="term" value="F:RNA-directed DNA polymerase activity"/>
    <property type="evidence" value="ECO:0007669"/>
    <property type="project" value="UniProtKB-KW"/>
</dbReference>
<dbReference type="PANTHER" id="PTHR36617">
    <property type="entry name" value="PROTEIN, PUTATIVE-RELATED"/>
    <property type="match status" value="1"/>
</dbReference>
<keyword evidence="2" id="KW-0548">Nucleotidyltransferase</keyword>
<dbReference type="AlphaFoldDB" id="A0A2U1QGJ6"/>
<reference evidence="2 3" key="1">
    <citation type="journal article" date="2018" name="Mol. Plant">
        <title>The genome of Artemisia annua provides insight into the evolution of Asteraceae family and artemisinin biosynthesis.</title>
        <authorList>
            <person name="Shen Q."/>
            <person name="Zhang L."/>
            <person name="Liao Z."/>
            <person name="Wang S."/>
            <person name="Yan T."/>
            <person name="Shi P."/>
            <person name="Liu M."/>
            <person name="Fu X."/>
            <person name="Pan Q."/>
            <person name="Wang Y."/>
            <person name="Lv Z."/>
            <person name="Lu X."/>
            <person name="Zhang F."/>
            <person name="Jiang W."/>
            <person name="Ma Y."/>
            <person name="Chen M."/>
            <person name="Hao X."/>
            <person name="Li L."/>
            <person name="Tang Y."/>
            <person name="Lv G."/>
            <person name="Zhou Y."/>
            <person name="Sun X."/>
            <person name="Brodelius P.E."/>
            <person name="Rose J.K.C."/>
            <person name="Tang K."/>
        </authorList>
    </citation>
    <scope>NUCLEOTIDE SEQUENCE [LARGE SCALE GENOMIC DNA]</scope>
    <source>
        <strain evidence="3">cv. Huhao1</strain>
        <tissue evidence="2">Leaf</tissue>
    </source>
</reference>
<dbReference type="InterPro" id="IPR026960">
    <property type="entry name" value="RVT-Znf"/>
</dbReference>
<evidence type="ECO:0000313" key="3">
    <source>
        <dbReference type="Proteomes" id="UP000245207"/>
    </source>
</evidence>
<accession>A0A2U1QGJ6</accession>